<sequence length="312" mass="35632">MEVLQVRGSELDKFDQINKAVLQWFHQMQLDNVIINRPMVREKALSFAKEMGVENFHASNGWLEKWKKRYNVSFKTASEAAKAERDGMMPPSIEATLPMLLSRYTLKDIFNAKEFGLFYQCLPGTISHLAEENCADGKHSSSRLTVVAVANAFGERMEIFVIGKPANPSSSEDVKNIPCRYRSQRKSWMDSSLFEEWVRELDTKFGESGRKVALIVSDSSAHPDIDGLQWVELIFVPPKTDSMTQPMDQGIVKYLKTKFRSLQVKKQILDCEKFNELSKLSIPAIMAMLLQAWHSIPFQTFTSSFQEGRFAN</sequence>
<dbReference type="Proteomes" id="UP000594262">
    <property type="component" value="Unplaced"/>
</dbReference>
<evidence type="ECO:0000313" key="3">
    <source>
        <dbReference type="EnsemblMetazoa" id="CLYHEMP012310.1"/>
    </source>
</evidence>
<dbReference type="PANTHER" id="PTHR19303">
    <property type="entry name" value="TRANSPOSON"/>
    <property type="match status" value="1"/>
</dbReference>
<proteinExistence type="predicted"/>
<dbReference type="InterPro" id="IPR006600">
    <property type="entry name" value="HTH_CenpB_DNA-bd_dom"/>
</dbReference>
<organism evidence="3 4">
    <name type="scientific">Clytia hemisphaerica</name>
    <dbReference type="NCBI Taxonomy" id="252671"/>
    <lineage>
        <taxon>Eukaryota</taxon>
        <taxon>Metazoa</taxon>
        <taxon>Cnidaria</taxon>
        <taxon>Hydrozoa</taxon>
        <taxon>Hydroidolina</taxon>
        <taxon>Leptothecata</taxon>
        <taxon>Obeliida</taxon>
        <taxon>Clytiidae</taxon>
        <taxon>Clytia</taxon>
    </lineage>
</organism>
<dbReference type="Pfam" id="PF03221">
    <property type="entry name" value="HTH_Tnp_Tc5"/>
    <property type="match status" value="1"/>
</dbReference>
<dbReference type="RefSeq" id="XP_066927314.1">
    <property type="nucleotide sequence ID" value="XM_067071213.1"/>
</dbReference>
<dbReference type="OrthoDB" id="6020203at2759"/>
<dbReference type="GO" id="GO:0005634">
    <property type="term" value="C:nucleus"/>
    <property type="evidence" value="ECO:0007669"/>
    <property type="project" value="TreeGrafter"/>
</dbReference>
<feature type="domain" description="HTH CENPB-type" evidence="2">
    <location>
        <begin position="5"/>
        <end position="76"/>
    </location>
</feature>
<dbReference type="InterPro" id="IPR050863">
    <property type="entry name" value="CenT-Element_Derived"/>
</dbReference>
<dbReference type="InterPro" id="IPR004875">
    <property type="entry name" value="DDE_SF_endonuclease_dom"/>
</dbReference>
<keyword evidence="1" id="KW-0238">DNA-binding</keyword>
<evidence type="ECO:0000259" key="2">
    <source>
        <dbReference type="PROSITE" id="PS51253"/>
    </source>
</evidence>
<dbReference type="Pfam" id="PF03184">
    <property type="entry name" value="DDE_1"/>
    <property type="match status" value="1"/>
</dbReference>
<dbReference type="EnsemblMetazoa" id="CLYHEMT012310.1">
    <property type="protein sequence ID" value="CLYHEMP012310.1"/>
    <property type="gene ID" value="CLYHEMG012310"/>
</dbReference>
<reference evidence="3" key="1">
    <citation type="submission" date="2021-01" db="UniProtKB">
        <authorList>
            <consortium name="EnsemblMetazoa"/>
        </authorList>
    </citation>
    <scope>IDENTIFICATION</scope>
</reference>
<dbReference type="GeneID" id="136814789"/>
<dbReference type="PROSITE" id="PS51253">
    <property type="entry name" value="HTH_CENPB"/>
    <property type="match status" value="1"/>
</dbReference>
<dbReference type="PANTHER" id="PTHR19303:SF73">
    <property type="entry name" value="PROTEIN PDC2"/>
    <property type="match status" value="1"/>
</dbReference>
<dbReference type="SUPFAM" id="SSF46689">
    <property type="entry name" value="Homeodomain-like"/>
    <property type="match status" value="1"/>
</dbReference>
<dbReference type="AlphaFoldDB" id="A0A7M5VHD6"/>
<dbReference type="SMART" id="SM00674">
    <property type="entry name" value="CENPB"/>
    <property type="match status" value="1"/>
</dbReference>
<dbReference type="GO" id="GO:0003677">
    <property type="term" value="F:DNA binding"/>
    <property type="evidence" value="ECO:0007669"/>
    <property type="project" value="UniProtKB-KW"/>
</dbReference>
<dbReference type="InterPro" id="IPR009057">
    <property type="entry name" value="Homeodomain-like_sf"/>
</dbReference>
<protein>
    <recommendedName>
        <fullName evidence="2">HTH CENPB-type domain-containing protein</fullName>
    </recommendedName>
</protein>
<keyword evidence="4" id="KW-1185">Reference proteome</keyword>
<dbReference type="Gene3D" id="1.10.10.60">
    <property type="entry name" value="Homeodomain-like"/>
    <property type="match status" value="1"/>
</dbReference>
<evidence type="ECO:0000313" key="4">
    <source>
        <dbReference type="Proteomes" id="UP000594262"/>
    </source>
</evidence>
<evidence type="ECO:0000256" key="1">
    <source>
        <dbReference type="ARBA" id="ARBA00023125"/>
    </source>
</evidence>
<accession>A0A7M5VHD6</accession>
<name>A0A7M5VHD6_9CNID</name>